<dbReference type="InterPro" id="IPR017853">
    <property type="entry name" value="GH"/>
</dbReference>
<dbReference type="PROSITE" id="PS01095">
    <property type="entry name" value="GH18_1"/>
    <property type="match status" value="1"/>
</dbReference>
<dbReference type="Gene3D" id="3.20.20.80">
    <property type="entry name" value="Glycosidases"/>
    <property type="match status" value="1"/>
</dbReference>
<name>A0A2T3AH03_9PEZI</name>
<dbReference type="CDD" id="cd06548">
    <property type="entry name" value="GH18_chitinase"/>
    <property type="match status" value="1"/>
</dbReference>
<keyword evidence="15" id="KW-1185">Reference proteome</keyword>
<dbReference type="GO" id="GO:0006032">
    <property type="term" value="P:chitin catabolic process"/>
    <property type="evidence" value="ECO:0007669"/>
    <property type="project" value="UniProtKB-KW"/>
</dbReference>
<dbReference type="InterPro" id="IPR011583">
    <property type="entry name" value="Chitinase_II/V-like_cat"/>
</dbReference>
<keyword evidence="8" id="KW-0146">Chitin degradation</keyword>
<evidence type="ECO:0000256" key="10">
    <source>
        <dbReference type="ARBA" id="ARBA00023295"/>
    </source>
</evidence>
<evidence type="ECO:0000256" key="6">
    <source>
        <dbReference type="ARBA" id="ARBA00022729"/>
    </source>
</evidence>
<protein>
    <recommendedName>
        <fullName evidence="4">chitinase</fullName>
        <ecNumber evidence="4">3.2.1.14</ecNumber>
    </recommendedName>
</protein>
<keyword evidence="7 12" id="KW-0378">Hydrolase</keyword>
<gene>
    <name evidence="14" type="ORF">BD289DRAFT_362211</name>
</gene>
<comment type="catalytic activity">
    <reaction evidence="1">
        <text>Random endo-hydrolysis of N-acetyl-beta-D-glucosaminide (1-&gt;4)-beta-linkages in chitin and chitodextrins.</text>
        <dbReference type="EC" id="3.2.1.14"/>
    </reaction>
</comment>
<dbReference type="GO" id="GO:0005576">
    <property type="term" value="C:extracellular region"/>
    <property type="evidence" value="ECO:0007669"/>
    <property type="project" value="UniProtKB-SubCell"/>
</dbReference>
<keyword evidence="10 12" id="KW-0326">Glycosidase</keyword>
<keyword evidence="11" id="KW-0624">Polysaccharide degradation</keyword>
<dbReference type="InParanoid" id="A0A2T3AH03"/>
<dbReference type="FunFam" id="3.20.20.80:FF:000075">
    <property type="entry name" value="Sporulation-specific chitinase"/>
    <property type="match status" value="1"/>
</dbReference>
<keyword evidence="5" id="KW-0964">Secreted</keyword>
<evidence type="ECO:0000313" key="14">
    <source>
        <dbReference type="EMBL" id="PSR97519.1"/>
    </source>
</evidence>
<dbReference type="OrthoDB" id="76388at2759"/>
<evidence type="ECO:0000256" key="3">
    <source>
        <dbReference type="ARBA" id="ARBA00008682"/>
    </source>
</evidence>
<evidence type="ECO:0000256" key="7">
    <source>
        <dbReference type="ARBA" id="ARBA00022801"/>
    </source>
</evidence>
<proteinExistence type="inferred from homology"/>
<dbReference type="Gene3D" id="3.10.50.10">
    <property type="match status" value="1"/>
</dbReference>
<dbReference type="EC" id="3.2.1.14" evidence="4"/>
<dbReference type="GO" id="GO:0008843">
    <property type="term" value="F:endochitinase activity"/>
    <property type="evidence" value="ECO:0007669"/>
    <property type="project" value="UniProtKB-EC"/>
</dbReference>
<dbReference type="InterPro" id="IPR050314">
    <property type="entry name" value="Glycosyl_Hydrlase_18"/>
</dbReference>
<evidence type="ECO:0000256" key="11">
    <source>
        <dbReference type="ARBA" id="ARBA00023326"/>
    </source>
</evidence>
<dbReference type="STRING" id="2025994.A0A2T3AH03"/>
<evidence type="ECO:0000259" key="13">
    <source>
        <dbReference type="PROSITE" id="PS51910"/>
    </source>
</evidence>
<dbReference type="Pfam" id="PF00704">
    <property type="entry name" value="Glyco_hydro_18"/>
    <property type="match status" value="1"/>
</dbReference>
<accession>A0A2T3AH03</accession>
<evidence type="ECO:0000256" key="8">
    <source>
        <dbReference type="ARBA" id="ARBA00023024"/>
    </source>
</evidence>
<dbReference type="GO" id="GO:0008061">
    <property type="term" value="F:chitin binding"/>
    <property type="evidence" value="ECO:0007669"/>
    <property type="project" value="InterPro"/>
</dbReference>
<comment type="similarity">
    <text evidence="3">Belongs to the glycosyl hydrolase 18 family. Chitinase class V subfamily.</text>
</comment>
<comment type="subcellular location">
    <subcellularLocation>
        <location evidence="2">Secreted</location>
    </subcellularLocation>
</comment>
<dbReference type="SMART" id="SM00636">
    <property type="entry name" value="Glyco_18"/>
    <property type="match status" value="1"/>
</dbReference>
<dbReference type="FunCoup" id="A0A2T3AH03">
    <property type="interactions" value="550"/>
</dbReference>
<dbReference type="InterPro" id="IPR029070">
    <property type="entry name" value="Chitinase_insertion_sf"/>
</dbReference>
<evidence type="ECO:0000256" key="9">
    <source>
        <dbReference type="ARBA" id="ARBA00023277"/>
    </source>
</evidence>
<dbReference type="SUPFAM" id="SSF51445">
    <property type="entry name" value="(Trans)glycosidases"/>
    <property type="match status" value="1"/>
</dbReference>
<keyword evidence="9" id="KW-0119">Carbohydrate metabolism</keyword>
<evidence type="ECO:0000256" key="5">
    <source>
        <dbReference type="ARBA" id="ARBA00022525"/>
    </source>
</evidence>
<organism evidence="14 15">
    <name type="scientific">Coniella lustricola</name>
    <dbReference type="NCBI Taxonomy" id="2025994"/>
    <lineage>
        <taxon>Eukaryota</taxon>
        <taxon>Fungi</taxon>
        <taxon>Dikarya</taxon>
        <taxon>Ascomycota</taxon>
        <taxon>Pezizomycotina</taxon>
        <taxon>Sordariomycetes</taxon>
        <taxon>Sordariomycetidae</taxon>
        <taxon>Diaporthales</taxon>
        <taxon>Schizoparmaceae</taxon>
        <taxon>Coniella</taxon>
    </lineage>
</organism>
<evidence type="ECO:0000256" key="1">
    <source>
        <dbReference type="ARBA" id="ARBA00000822"/>
    </source>
</evidence>
<keyword evidence="6" id="KW-0732">Signal</keyword>
<dbReference type="SUPFAM" id="SSF54556">
    <property type="entry name" value="Chitinase insertion domain"/>
    <property type="match status" value="1"/>
</dbReference>
<dbReference type="PANTHER" id="PTHR11177">
    <property type="entry name" value="CHITINASE"/>
    <property type="match status" value="1"/>
</dbReference>
<dbReference type="InterPro" id="IPR001223">
    <property type="entry name" value="Glyco_hydro18_cat"/>
</dbReference>
<evidence type="ECO:0000313" key="15">
    <source>
        <dbReference type="Proteomes" id="UP000241462"/>
    </source>
</evidence>
<evidence type="ECO:0000256" key="4">
    <source>
        <dbReference type="ARBA" id="ARBA00012729"/>
    </source>
</evidence>
<dbReference type="Proteomes" id="UP000241462">
    <property type="component" value="Unassembled WGS sequence"/>
</dbReference>
<dbReference type="InterPro" id="IPR001579">
    <property type="entry name" value="Glyco_hydro_18_chit_AS"/>
</dbReference>
<dbReference type="EMBL" id="KZ678390">
    <property type="protein sequence ID" value="PSR97519.1"/>
    <property type="molecule type" value="Genomic_DNA"/>
</dbReference>
<dbReference type="AlphaFoldDB" id="A0A2T3AH03"/>
<dbReference type="GO" id="GO:0000272">
    <property type="term" value="P:polysaccharide catabolic process"/>
    <property type="evidence" value="ECO:0007669"/>
    <property type="project" value="UniProtKB-KW"/>
</dbReference>
<evidence type="ECO:0000256" key="12">
    <source>
        <dbReference type="RuleBase" id="RU000489"/>
    </source>
</evidence>
<feature type="domain" description="GH18" evidence="13">
    <location>
        <begin position="17"/>
        <end position="384"/>
    </location>
</feature>
<evidence type="ECO:0000256" key="2">
    <source>
        <dbReference type="ARBA" id="ARBA00004613"/>
    </source>
</evidence>
<reference evidence="14 15" key="1">
    <citation type="journal article" date="2018" name="Mycol. Prog.">
        <title>Coniella lustricola, a new species from submerged detritus.</title>
        <authorList>
            <person name="Raudabaugh D.B."/>
            <person name="Iturriaga T."/>
            <person name="Carver A."/>
            <person name="Mondo S."/>
            <person name="Pangilinan J."/>
            <person name="Lipzen A."/>
            <person name="He G."/>
            <person name="Amirebrahimi M."/>
            <person name="Grigoriev I.V."/>
            <person name="Miller A.N."/>
        </authorList>
    </citation>
    <scope>NUCLEOTIDE SEQUENCE [LARGE SCALE GENOMIC DNA]</scope>
    <source>
        <strain evidence="14 15">B22-T-1</strain>
    </source>
</reference>
<dbReference type="PROSITE" id="PS51910">
    <property type="entry name" value="GH18_2"/>
    <property type="match status" value="1"/>
</dbReference>
<sequence length="408" mass="44641">METAVPISPISNSSTAFENTLYFANWAIYGAQYQPQSLPAAFVSRINYAFADIDSNGNVVSSDEYADFQKHYTSDSWEESGNNAYGCVKQLYILKKQNRYMKVLLSVGGWTWSSKFSPMAADPTQRQNFVSSAVQLVTDWGFDGIDIDWEFNAYTPTSQDPQNIILLLQDLRTAFDAWSAAHASNYHFVITVASPAGPSVYDLWNLGAMDPYVDAWNLMAYDYAGSWSTASGHASNIYFDSQDMFATPYSTDQAVSGYITGGVAASKIILGLPLYGRSFEQTAGLGQPYEGVGTGDDLGAGQWRVRDLPKAGATEFYDDAAKASYSYDSTLQELISYDNEQSVSEKSAYLKARGLGGAMFWEASDDRNGTQSLVVAMAGELGALDSAMNLLNYPTSQYDNIRNGMPGS</sequence>
<dbReference type="PANTHER" id="PTHR11177:SF384">
    <property type="entry name" value="CHITINASE"/>
    <property type="match status" value="1"/>
</dbReference>